<keyword evidence="3 5" id="KW-0378">Hydrolase</keyword>
<protein>
    <recommendedName>
        <fullName evidence="5">Exodeoxyribonuclease 7 large subunit</fullName>
        <ecNumber evidence="5">3.1.11.6</ecNumber>
    </recommendedName>
    <alternativeName>
        <fullName evidence="5">Exodeoxyribonuclease VII large subunit</fullName>
        <shortName evidence="5">Exonuclease VII large subunit</shortName>
    </alternativeName>
</protein>
<dbReference type="InterPro" id="IPR025824">
    <property type="entry name" value="OB-fold_nuc-bd_dom"/>
</dbReference>
<evidence type="ECO:0000313" key="10">
    <source>
        <dbReference type="Proteomes" id="UP000690515"/>
    </source>
</evidence>
<dbReference type="Pfam" id="PF02601">
    <property type="entry name" value="Exonuc_VII_L"/>
    <property type="match status" value="1"/>
</dbReference>
<comment type="subcellular location">
    <subcellularLocation>
        <location evidence="5 6">Cytoplasm</location>
    </subcellularLocation>
</comment>
<dbReference type="Proteomes" id="UP000690515">
    <property type="component" value="Unassembled WGS sequence"/>
</dbReference>
<evidence type="ECO:0000256" key="4">
    <source>
        <dbReference type="ARBA" id="ARBA00022839"/>
    </source>
</evidence>
<evidence type="ECO:0000256" key="2">
    <source>
        <dbReference type="ARBA" id="ARBA00022722"/>
    </source>
</evidence>
<dbReference type="InterPro" id="IPR003753">
    <property type="entry name" value="Exonuc_VII_L"/>
</dbReference>
<gene>
    <name evidence="5" type="primary">xseA</name>
    <name evidence="9" type="ORF">KCG35_10450</name>
</gene>
<sequence>MAATQETETRDILSVSALNQRVRRLLEVSFAQVWVEGEISNLAIPSSGHWYFTLKDSQAQIRCAMFRGRNRLLGFIPEDGTQVLVRGKVGLYEGRGDYQLVVDFMEESGDGALRRAFEQLKLKLAAAGLFATENKRPIPSGLQHIAIITSPTGAAIRDVLTVLKRRFPALEVTIIPSAVQGKEAPAQLIHALKLANSGIGDWQAVLLTRGGGSLEDLWAFNDEQLAYVIQDSKLPVISAVGHEIDITIADLVADLRAATPSAAAELLSLDQAELMANFQGYQQIFHDIIATQLQRHQERLQWLQKRMRHPGQRIQDQQQRLDDIELRLQQAIRHNFLQKQTQLHTQQARILQQSPQQHIRLLQQRLTHQQQSLSKTIQHLLPNYQQKLVNLVQRLQTLSPLATLERGYAIIKKDQQIIRTTQEVIPGDQITARLSDGELICHVVETHQKNK</sequence>
<evidence type="ECO:0000256" key="5">
    <source>
        <dbReference type="HAMAP-Rule" id="MF_00378"/>
    </source>
</evidence>
<accession>A0ABS5ZDY2</accession>
<evidence type="ECO:0000256" key="6">
    <source>
        <dbReference type="RuleBase" id="RU004355"/>
    </source>
</evidence>
<keyword evidence="4 5" id="KW-0269">Exonuclease</keyword>
<dbReference type="EC" id="3.1.11.6" evidence="5"/>
<evidence type="ECO:0000313" key="9">
    <source>
        <dbReference type="EMBL" id="MBU2711480.1"/>
    </source>
</evidence>
<name>A0ABS5ZDY2_9GAMM</name>
<dbReference type="PANTHER" id="PTHR30008">
    <property type="entry name" value="EXODEOXYRIBONUCLEASE 7 LARGE SUBUNIT"/>
    <property type="match status" value="1"/>
</dbReference>
<dbReference type="HAMAP" id="MF_00378">
    <property type="entry name" value="Exonuc_7_L"/>
    <property type="match status" value="1"/>
</dbReference>
<dbReference type="EMBL" id="JAGSOY010000020">
    <property type="protein sequence ID" value="MBU2711480.1"/>
    <property type="molecule type" value="Genomic_DNA"/>
</dbReference>
<evidence type="ECO:0000259" key="7">
    <source>
        <dbReference type="Pfam" id="PF02601"/>
    </source>
</evidence>
<reference evidence="9 10" key="1">
    <citation type="submission" date="2021-04" db="EMBL/GenBank/DDBJ databases">
        <authorList>
            <person name="Pira H."/>
            <person name="Risdian C."/>
            <person name="Wink J."/>
        </authorList>
    </citation>
    <scope>NUCLEOTIDE SEQUENCE [LARGE SCALE GENOMIC DNA]</scope>
    <source>
        <strain evidence="9 10">WH53</strain>
    </source>
</reference>
<comment type="similarity">
    <text evidence="5 6">Belongs to the XseA family.</text>
</comment>
<dbReference type="PANTHER" id="PTHR30008:SF0">
    <property type="entry name" value="EXODEOXYRIBONUCLEASE 7 LARGE SUBUNIT"/>
    <property type="match status" value="1"/>
</dbReference>
<dbReference type="GO" id="GO:0008855">
    <property type="term" value="F:exodeoxyribonuclease VII activity"/>
    <property type="evidence" value="ECO:0007669"/>
    <property type="project" value="UniProtKB-EC"/>
</dbReference>
<keyword evidence="10" id="KW-1185">Reference proteome</keyword>
<evidence type="ECO:0000256" key="3">
    <source>
        <dbReference type="ARBA" id="ARBA00022801"/>
    </source>
</evidence>
<dbReference type="Pfam" id="PF13742">
    <property type="entry name" value="tRNA_anti_2"/>
    <property type="match status" value="1"/>
</dbReference>
<comment type="catalytic activity">
    <reaction evidence="5 6">
        <text>Exonucleolytic cleavage in either 5'- to 3'- or 3'- to 5'-direction to yield nucleoside 5'-phosphates.</text>
        <dbReference type="EC" id="3.1.11.6"/>
    </reaction>
</comment>
<dbReference type="InterPro" id="IPR020579">
    <property type="entry name" value="Exonuc_VII_lsu_C"/>
</dbReference>
<evidence type="ECO:0000256" key="1">
    <source>
        <dbReference type="ARBA" id="ARBA00022490"/>
    </source>
</evidence>
<comment type="caution">
    <text evidence="9">The sequence shown here is derived from an EMBL/GenBank/DDBJ whole genome shotgun (WGS) entry which is preliminary data.</text>
</comment>
<dbReference type="CDD" id="cd04489">
    <property type="entry name" value="ExoVII_LU_OBF"/>
    <property type="match status" value="1"/>
</dbReference>
<comment type="subunit">
    <text evidence="5">Heterooligomer composed of large and small subunits.</text>
</comment>
<comment type="function">
    <text evidence="5">Bidirectionally degrades single-stranded DNA into large acid-insoluble oligonucleotides, which are then degraded further into small acid-soluble oligonucleotides.</text>
</comment>
<keyword evidence="1 5" id="KW-0963">Cytoplasm</keyword>
<keyword evidence="2 5" id="KW-0540">Nuclease</keyword>
<dbReference type="NCBIfam" id="TIGR00237">
    <property type="entry name" value="xseA"/>
    <property type="match status" value="1"/>
</dbReference>
<feature type="domain" description="OB-fold nucleic acid binding" evidence="8">
    <location>
        <begin position="13"/>
        <end position="105"/>
    </location>
</feature>
<feature type="domain" description="Exonuclease VII large subunit C-terminal" evidence="7">
    <location>
        <begin position="129"/>
        <end position="441"/>
    </location>
</feature>
<organism evidence="9 10">
    <name type="scientific">Zooshikella harenae</name>
    <dbReference type="NCBI Taxonomy" id="2827238"/>
    <lineage>
        <taxon>Bacteria</taxon>
        <taxon>Pseudomonadati</taxon>
        <taxon>Pseudomonadota</taxon>
        <taxon>Gammaproteobacteria</taxon>
        <taxon>Oceanospirillales</taxon>
        <taxon>Zooshikellaceae</taxon>
        <taxon>Zooshikella</taxon>
    </lineage>
</organism>
<evidence type="ECO:0000259" key="8">
    <source>
        <dbReference type="Pfam" id="PF13742"/>
    </source>
</evidence>
<proteinExistence type="inferred from homology"/>